<evidence type="ECO:0000256" key="6">
    <source>
        <dbReference type="ARBA" id="ARBA00022777"/>
    </source>
</evidence>
<dbReference type="InterPro" id="IPR036890">
    <property type="entry name" value="HATPase_C_sf"/>
</dbReference>
<dbReference type="Pfam" id="PF02518">
    <property type="entry name" value="HATPase_c"/>
    <property type="match status" value="1"/>
</dbReference>
<keyword evidence="12" id="KW-1185">Reference proteome</keyword>
<dbReference type="InterPro" id="IPR011712">
    <property type="entry name" value="Sig_transdc_His_kin_sub3_dim/P"/>
</dbReference>
<dbReference type="SUPFAM" id="SSF55874">
    <property type="entry name" value="ATPase domain of HSP90 chaperone/DNA topoisomerase II/histidine kinase"/>
    <property type="match status" value="1"/>
</dbReference>
<dbReference type="EMBL" id="BSEV01000010">
    <property type="protein sequence ID" value="GLK11156.1"/>
    <property type="molecule type" value="Genomic_DNA"/>
</dbReference>
<keyword evidence="9" id="KW-1133">Transmembrane helix</keyword>
<comment type="caution">
    <text evidence="11">The sequence shown here is derived from an EMBL/GenBank/DDBJ whole genome shotgun (WGS) entry which is preliminary data.</text>
</comment>
<dbReference type="Pfam" id="PF07730">
    <property type="entry name" value="HisKA_3"/>
    <property type="match status" value="1"/>
</dbReference>
<organism evidence="11 12">
    <name type="scientific">Streptosporangium carneum</name>
    <dbReference type="NCBI Taxonomy" id="47481"/>
    <lineage>
        <taxon>Bacteria</taxon>
        <taxon>Bacillati</taxon>
        <taxon>Actinomycetota</taxon>
        <taxon>Actinomycetes</taxon>
        <taxon>Streptosporangiales</taxon>
        <taxon>Streptosporangiaceae</taxon>
        <taxon>Streptosporangium</taxon>
    </lineage>
</organism>
<evidence type="ECO:0000256" key="1">
    <source>
        <dbReference type="ARBA" id="ARBA00000085"/>
    </source>
</evidence>
<dbReference type="InterPro" id="IPR025828">
    <property type="entry name" value="Put_sensor_dom"/>
</dbReference>
<name>A0A9W6MEG1_9ACTN</name>
<dbReference type="EC" id="2.7.13.3" evidence="2"/>
<feature type="transmembrane region" description="Helical" evidence="9">
    <location>
        <begin position="100"/>
        <end position="120"/>
    </location>
</feature>
<dbReference type="CDD" id="cd16917">
    <property type="entry name" value="HATPase_UhpB-NarQ-NarX-like"/>
    <property type="match status" value="1"/>
</dbReference>
<proteinExistence type="predicted"/>
<keyword evidence="9" id="KW-0472">Membrane</keyword>
<evidence type="ECO:0000256" key="5">
    <source>
        <dbReference type="ARBA" id="ARBA00022741"/>
    </source>
</evidence>
<reference evidence="11" key="2">
    <citation type="submission" date="2023-01" db="EMBL/GenBank/DDBJ databases">
        <authorList>
            <person name="Sun Q."/>
            <person name="Evtushenko L."/>
        </authorList>
    </citation>
    <scope>NUCLEOTIDE SEQUENCE</scope>
    <source>
        <strain evidence="11">VKM Ac-2007</strain>
    </source>
</reference>
<evidence type="ECO:0000259" key="10">
    <source>
        <dbReference type="SMART" id="SM00387"/>
    </source>
</evidence>
<accession>A0A9W6MEG1</accession>
<keyword evidence="9" id="KW-0812">Transmembrane</keyword>
<dbReference type="AlphaFoldDB" id="A0A9W6MEG1"/>
<dbReference type="Gene3D" id="3.30.565.10">
    <property type="entry name" value="Histidine kinase-like ATPase, C-terminal domain"/>
    <property type="match status" value="1"/>
</dbReference>
<dbReference type="Pfam" id="PF13796">
    <property type="entry name" value="Sensor"/>
    <property type="match status" value="1"/>
</dbReference>
<feature type="transmembrane region" description="Helical" evidence="9">
    <location>
        <begin position="155"/>
        <end position="174"/>
    </location>
</feature>
<dbReference type="GO" id="GO:0000155">
    <property type="term" value="F:phosphorelay sensor kinase activity"/>
    <property type="evidence" value="ECO:0007669"/>
    <property type="project" value="InterPro"/>
</dbReference>
<evidence type="ECO:0000256" key="8">
    <source>
        <dbReference type="ARBA" id="ARBA00023012"/>
    </source>
</evidence>
<dbReference type="PANTHER" id="PTHR24421:SF10">
    <property type="entry name" value="NITRATE_NITRITE SENSOR PROTEIN NARQ"/>
    <property type="match status" value="1"/>
</dbReference>
<dbReference type="GO" id="GO:0016020">
    <property type="term" value="C:membrane"/>
    <property type="evidence" value="ECO:0007669"/>
    <property type="project" value="InterPro"/>
</dbReference>
<dbReference type="SMART" id="SM00387">
    <property type="entry name" value="HATPase_c"/>
    <property type="match status" value="1"/>
</dbReference>
<protein>
    <recommendedName>
        <fullName evidence="2">histidine kinase</fullName>
        <ecNumber evidence="2">2.7.13.3</ecNumber>
    </recommendedName>
</protein>
<evidence type="ECO:0000256" key="3">
    <source>
        <dbReference type="ARBA" id="ARBA00022553"/>
    </source>
</evidence>
<dbReference type="PANTHER" id="PTHR24421">
    <property type="entry name" value="NITRATE/NITRITE SENSOR PROTEIN NARX-RELATED"/>
    <property type="match status" value="1"/>
</dbReference>
<comment type="catalytic activity">
    <reaction evidence="1">
        <text>ATP + protein L-histidine = ADP + protein N-phospho-L-histidine.</text>
        <dbReference type="EC" id="2.7.13.3"/>
    </reaction>
</comment>
<dbReference type="Proteomes" id="UP001143474">
    <property type="component" value="Unassembled WGS sequence"/>
</dbReference>
<dbReference type="InterPro" id="IPR050482">
    <property type="entry name" value="Sensor_HK_TwoCompSys"/>
</dbReference>
<keyword evidence="8" id="KW-0902">Two-component regulatory system</keyword>
<dbReference type="Gene3D" id="1.20.5.1930">
    <property type="match status" value="1"/>
</dbReference>
<reference evidence="11" key="1">
    <citation type="journal article" date="2014" name="Int. J. Syst. Evol. Microbiol.">
        <title>Complete genome sequence of Corynebacterium casei LMG S-19264T (=DSM 44701T), isolated from a smear-ripened cheese.</title>
        <authorList>
            <consortium name="US DOE Joint Genome Institute (JGI-PGF)"/>
            <person name="Walter F."/>
            <person name="Albersmeier A."/>
            <person name="Kalinowski J."/>
            <person name="Ruckert C."/>
        </authorList>
    </citation>
    <scope>NUCLEOTIDE SEQUENCE</scope>
    <source>
        <strain evidence="11">VKM Ac-2007</strain>
    </source>
</reference>
<keyword evidence="4" id="KW-0808">Transferase</keyword>
<evidence type="ECO:0000256" key="9">
    <source>
        <dbReference type="SAM" id="Phobius"/>
    </source>
</evidence>
<evidence type="ECO:0000256" key="4">
    <source>
        <dbReference type="ARBA" id="ARBA00022679"/>
    </source>
</evidence>
<evidence type="ECO:0000313" key="12">
    <source>
        <dbReference type="Proteomes" id="UP001143474"/>
    </source>
</evidence>
<sequence>MTRDAFEALERLAGGLGTAILASMVLSLWILVAAACLVGVGLLMIPPMLALTRAVADRERGRLNRWGFEVVTPYLQQDTATGWTARMRAARRDPATFRDLRWVAAHATLGLVLGVVAVLMPTMTLRDASLPLWWGLLPPENQITSYDLPLTTYPAVLAAALAAVVVQVIAVVLASRMARLQALPGVRLLRPHPSIDLSRQVARLTATRAGALQAHAAELRRIERALHDGAQNRLVAVVVTVAVAKRALAREAASTGLALDGPRAALDEAQGAAEQAVAELRGVVRSILPPILEDRGLSGALSALAAGSAVPCALAADDLGQLPLSVETTAYFVVAEALTNVAKHSGARKALVEVRRDGGLLRVVVSDDGRGGASEAGGTGLDGIRRRVEAHDGIITLTSPLGGPTTIEVELPCGS</sequence>
<feature type="domain" description="Histidine kinase/HSP90-like ATPase" evidence="10">
    <location>
        <begin position="325"/>
        <end position="415"/>
    </location>
</feature>
<dbReference type="InterPro" id="IPR003594">
    <property type="entry name" value="HATPase_dom"/>
</dbReference>
<dbReference type="GO" id="GO:0005524">
    <property type="term" value="F:ATP binding"/>
    <property type="evidence" value="ECO:0007669"/>
    <property type="project" value="UniProtKB-KW"/>
</dbReference>
<keyword evidence="3" id="KW-0597">Phosphoprotein</keyword>
<dbReference type="GO" id="GO:0046983">
    <property type="term" value="F:protein dimerization activity"/>
    <property type="evidence" value="ECO:0007669"/>
    <property type="project" value="InterPro"/>
</dbReference>
<evidence type="ECO:0000313" key="11">
    <source>
        <dbReference type="EMBL" id="GLK11156.1"/>
    </source>
</evidence>
<keyword evidence="5" id="KW-0547">Nucleotide-binding</keyword>
<dbReference type="RefSeq" id="WP_271219546.1">
    <property type="nucleotide sequence ID" value="NZ_BAAAVD010000014.1"/>
</dbReference>
<keyword evidence="6 11" id="KW-0418">Kinase</keyword>
<keyword evidence="7" id="KW-0067">ATP-binding</keyword>
<evidence type="ECO:0000256" key="2">
    <source>
        <dbReference type="ARBA" id="ARBA00012438"/>
    </source>
</evidence>
<evidence type="ECO:0000256" key="7">
    <source>
        <dbReference type="ARBA" id="ARBA00022840"/>
    </source>
</evidence>
<gene>
    <name evidence="11" type="ORF">GCM10017600_45620</name>
</gene>
<feature type="transmembrane region" description="Helical" evidence="9">
    <location>
        <begin position="20"/>
        <end position="45"/>
    </location>
</feature>